<feature type="transmembrane region" description="Helical" evidence="9">
    <location>
        <begin position="38"/>
        <end position="62"/>
    </location>
</feature>
<keyword evidence="12" id="KW-1185">Reference proteome</keyword>
<dbReference type="InterPro" id="IPR016439">
    <property type="entry name" value="Lag1/Lac1-like"/>
</dbReference>
<keyword evidence="4 7" id="KW-0812">Transmembrane</keyword>
<gene>
    <name evidence="11" type="primary">Acey_s0186.g1074</name>
    <name evidence="11" type="synonym">Acey-hyl-2</name>
    <name evidence="11" type="ORF">Y032_0186g1074</name>
</gene>
<dbReference type="PROSITE" id="PS50922">
    <property type="entry name" value="TLC"/>
    <property type="match status" value="1"/>
</dbReference>
<feature type="transmembrane region" description="Helical" evidence="9">
    <location>
        <begin position="118"/>
        <end position="138"/>
    </location>
</feature>
<protein>
    <recommendedName>
        <fullName evidence="10">TLC domain-containing protein</fullName>
    </recommendedName>
</protein>
<comment type="pathway">
    <text evidence="3">Sphingolipid metabolism.</text>
</comment>
<dbReference type="PANTHER" id="PTHR12560:SF21">
    <property type="entry name" value="CERAMIDE SYNTHASE HYL-2"/>
    <property type="match status" value="1"/>
</dbReference>
<evidence type="ECO:0000313" key="12">
    <source>
        <dbReference type="Proteomes" id="UP000024635"/>
    </source>
</evidence>
<evidence type="ECO:0000256" key="1">
    <source>
        <dbReference type="ARBA" id="ARBA00004141"/>
    </source>
</evidence>
<dbReference type="GO" id="GO:0046513">
    <property type="term" value="P:ceramide biosynthetic process"/>
    <property type="evidence" value="ECO:0007669"/>
    <property type="project" value="InterPro"/>
</dbReference>
<dbReference type="GO" id="GO:0016020">
    <property type="term" value="C:membrane"/>
    <property type="evidence" value="ECO:0007669"/>
    <property type="project" value="UniProtKB-SubCell"/>
</dbReference>
<comment type="subcellular location">
    <subcellularLocation>
        <location evidence="1">Membrane</location>
        <topology evidence="1">Multi-pass membrane protein</topology>
    </subcellularLocation>
</comment>
<dbReference type="PIRSF" id="PIRSF005225">
    <property type="entry name" value="LAG1_LAC1"/>
    <property type="match status" value="1"/>
</dbReference>
<dbReference type="SMART" id="SM00724">
    <property type="entry name" value="TLC"/>
    <property type="match status" value="1"/>
</dbReference>
<feature type="transmembrane region" description="Helical" evidence="9">
    <location>
        <begin position="200"/>
        <end position="224"/>
    </location>
</feature>
<evidence type="ECO:0000256" key="2">
    <source>
        <dbReference type="ARBA" id="ARBA00004760"/>
    </source>
</evidence>
<evidence type="ECO:0000256" key="8">
    <source>
        <dbReference type="SAM" id="MobiDB-lite"/>
    </source>
</evidence>
<dbReference type="EMBL" id="JARK01001522">
    <property type="protein sequence ID" value="EYB93092.1"/>
    <property type="molecule type" value="Genomic_DNA"/>
</dbReference>
<evidence type="ECO:0000259" key="10">
    <source>
        <dbReference type="PROSITE" id="PS50922"/>
    </source>
</evidence>
<name>A0A016SRV8_9BILA</name>
<evidence type="ECO:0000256" key="7">
    <source>
        <dbReference type="PROSITE-ProRule" id="PRU00205"/>
    </source>
</evidence>
<evidence type="ECO:0000256" key="5">
    <source>
        <dbReference type="ARBA" id="ARBA00022989"/>
    </source>
</evidence>
<proteinExistence type="predicted"/>
<feature type="region of interest" description="Disordered" evidence="8">
    <location>
        <begin position="286"/>
        <end position="305"/>
    </location>
</feature>
<evidence type="ECO:0000313" key="11">
    <source>
        <dbReference type="EMBL" id="EYB93092.1"/>
    </source>
</evidence>
<dbReference type="Pfam" id="PF03798">
    <property type="entry name" value="TRAM_LAG1_CLN8"/>
    <property type="match status" value="1"/>
</dbReference>
<dbReference type="AlphaFoldDB" id="A0A016SRV8"/>
<reference evidence="12" key="1">
    <citation type="journal article" date="2015" name="Nat. Genet.">
        <title>The genome and transcriptome of the zoonotic hookworm Ancylostoma ceylanicum identify infection-specific gene families.</title>
        <authorList>
            <person name="Schwarz E.M."/>
            <person name="Hu Y."/>
            <person name="Antoshechkin I."/>
            <person name="Miller M.M."/>
            <person name="Sternberg P.W."/>
            <person name="Aroian R.V."/>
        </authorList>
    </citation>
    <scope>NUCLEOTIDE SEQUENCE</scope>
    <source>
        <strain evidence="12">HY135</strain>
    </source>
</reference>
<dbReference type="OrthoDB" id="537032at2759"/>
<evidence type="ECO:0000256" key="3">
    <source>
        <dbReference type="ARBA" id="ARBA00004991"/>
    </source>
</evidence>
<keyword evidence="5 9" id="KW-1133">Transmembrane helix</keyword>
<evidence type="ECO:0000256" key="4">
    <source>
        <dbReference type="ARBA" id="ARBA00022692"/>
    </source>
</evidence>
<evidence type="ECO:0000256" key="9">
    <source>
        <dbReference type="SAM" id="Phobius"/>
    </source>
</evidence>
<dbReference type="GO" id="GO:0050291">
    <property type="term" value="F:sphingosine N-acyltransferase activity"/>
    <property type="evidence" value="ECO:0007669"/>
    <property type="project" value="InterPro"/>
</dbReference>
<sequence>MRDFWDEYFWLPENVSWTDMKDTDSIRYPHVSDLRYTIIFGFALLILRILLESFVFLPIGGFTGKSKFKRVAECAWRFSFYVCAWIAGLLILLKEPQLKDVSECWRGWPHHNISSAVWWYYIIEASFYWALFIGTLCVDVRRADFVQMMLHHGITIALLYVSWSMNMVRVGTLVLFVHDAADIFIEIAKIVRYANWQTTLNVLFVIFIVVWTATRLVFYPFWIIRSVWFDAPELIQSSYRWTNLWQRPLVPRLLMVMLSSLLVLHIFWTYVILKVAYKSVQGGELDDVREESDSDEDNAAKTKED</sequence>
<accession>A0A016SRV8</accession>
<comment type="caution">
    <text evidence="11">The sequence shown here is derived from an EMBL/GenBank/DDBJ whole genome shotgun (WGS) entry which is preliminary data.</text>
</comment>
<organism evidence="11 12">
    <name type="scientific">Ancylostoma ceylanicum</name>
    <dbReference type="NCBI Taxonomy" id="53326"/>
    <lineage>
        <taxon>Eukaryota</taxon>
        <taxon>Metazoa</taxon>
        <taxon>Ecdysozoa</taxon>
        <taxon>Nematoda</taxon>
        <taxon>Chromadorea</taxon>
        <taxon>Rhabditida</taxon>
        <taxon>Rhabditina</taxon>
        <taxon>Rhabditomorpha</taxon>
        <taxon>Strongyloidea</taxon>
        <taxon>Ancylostomatidae</taxon>
        <taxon>Ancylostomatinae</taxon>
        <taxon>Ancylostoma</taxon>
    </lineage>
</organism>
<feature type="compositionally biased region" description="Acidic residues" evidence="8">
    <location>
        <begin position="286"/>
        <end position="297"/>
    </location>
</feature>
<feature type="transmembrane region" description="Helical" evidence="9">
    <location>
        <begin position="74"/>
        <end position="93"/>
    </location>
</feature>
<dbReference type="UniPathway" id="UPA00222"/>
<feature type="domain" description="TLC" evidence="10">
    <location>
        <begin position="69"/>
        <end position="281"/>
    </location>
</feature>
<dbReference type="Proteomes" id="UP000024635">
    <property type="component" value="Unassembled WGS sequence"/>
</dbReference>
<feature type="transmembrane region" description="Helical" evidence="9">
    <location>
        <begin position="253"/>
        <end position="273"/>
    </location>
</feature>
<keyword evidence="6 7" id="KW-0472">Membrane</keyword>
<dbReference type="InterPro" id="IPR006634">
    <property type="entry name" value="TLC-dom"/>
</dbReference>
<evidence type="ECO:0000256" key="6">
    <source>
        <dbReference type="ARBA" id="ARBA00023136"/>
    </source>
</evidence>
<dbReference type="PANTHER" id="PTHR12560">
    <property type="entry name" value="LONGEVITY ASSURANCE FACTOR 1 LAG1"/>
    <property type="match status" value="1"/>
</dbReference>
<comment type="pathway">
    <text evidence="2">Lipid metabolism; sphingolipid metabolism.</text>
</comment>